<dbReference type="EMBL" id="JAGSXH010000171">
    <property type="protein sequence ID" value="MBS2966618.1"/>
    <property type="molecule type" value="Genomic_DNA"/>
</dbReference>
<organism evidence="2 3">
    <name type="scientific">Actinocrinis puniceicyclus</name>
    <dbReference type="NCBI Taxonomy" id="977794"/>
    <lineage>
        <taxon>Bacteria</taxon>
        <taxon>Bacillati</taxon>
        <taxon>Actinomycetota</taxon>
        <taxon>Actinomycetes</taxon>
        <taxon>Catenulisporales</taxon>
        <taxon>Actinospicaceae</taxon>
        <taxon>Actinocrinis</taxon>
    </lineage>
</organism>
<keyword evidence="1" id="KW-0472">Membrane</keyword>
<proteinExistence type="predicted"/>
<comment type="caution">
    <text evidence="2">The sequence shown here is derived from an EMBL/GenBank/DDBJ whole genome shotgun (WGS) entry which is preliminary data.</text>
</comment>
<gene>
    <name evidence="2" type="ORF">KGA66_26515</name>
</gene>
<name>A0A8J7WS93_9ACTN</name>
<keyword evidence="3" id="KW-1185">Reference proteome</keyword>
<keyword evidence="1" id="KW-1133">Transmembrane helix</keyword>
<dbReference type="Proteomes" id="UP000677913">
    <property type="component" value="Unassembled WGS sequence"/>
</dbReference>
<evidence type="ECO:0000256" key="1">
    <source>
        <dbReference type="SAM" id="Phobius"/>
    </source>
</evidence>
<sequence length="66" mass="6933">MHLSIPITLLLGLAVLFMIRKDGLKSSHALVAVLFGFLLSTTVLAARIGQVDSMIAGLLGGSISQR</sequence>
<dbReference type="RefSeq" id="WP_211471870.1">
    <property type="nucleotide sequence ID" value="NZ_JAGSXH010000171.1"/>
</dbReference>
<evidence type="ECO:0000313" key="2">
    <source>
        <dbReference type="EMBL" id="MBS2966618.1"/>
    </source>
</evidence>
<accession>A0A8J7WS93</accession>
<dbReference type="AlphaFoldDB" id="A0A8J7WS93"/>
<feature type="transmembrane region" description="Helical" evidence="1">
    <location>
        <begin position="28"/>
        <end position="46"/>
    </location>
</feature>
<keyword evidence="1" id="KW-0812">Transmembrane</keyword>
<protein>
    <submittedName>
        <fullName evidence="2">Uncharacterized protein</fullName>
    </submittedName>
</protein>
<evidence type="ECO:0000313" key="3">
    <source>
        <dbReference type="Proteomes" id="UP000677913"/>
    </source>
</evidence>
<reference evidence="2" key="1">
    <citation type="submission" date="2021-04" db="EMBL/GenBank/DDBJ databases">
        <title>Genome based classification of Actinospica acidithermotolerans sp. nov., an actinobacterium isolated from an Indonesian hot spring.</title>
        <authorList>
            <person name="Kusuma A.B."/>
            <person name="Putra K.E."/>
            <person name="Nafisah S."/>
            <person name="Loh J."/>
            <person name="Nouioui I."/>
            <person name="Goodfellow M."/>
        </authorList>
    </citation>
    <scope>NUCLEOTIDE SEQUENCE</scope>
    <source>
        <strain evidence="2">DSM 45618</strain>
    </source>
</reference>